<dbReference type="InterPro" id="IPR006283">
    <property type="entry name" value="ThiL-like"/>
</dbReference>
<organism evidence="4 5">
    <name type="scientific">Ancylobacter dichloromethanicus</name>
    <dbReference type="NCBI Taxonomy" id="518825"/>
    <lineage>
        <taxon>Bacteria</taxon>
        <taxon>Pseudomonadati</taxon>
        <taxon>Pseudomonadota</taxon>
        <taxon>Alphaproteobacteria</taxon>
        <taxon>Hyphomicrobiales</taxon>
        <taxon>Xanthobacteraceae</taxon>
        <taxon>Ancylobacter</taxon>
    </lineage>
</organism>
<dbReference type="Pfam" id="PF02769">
    <property type="entry name" value="AIRS_C"/>
    <property type="match status" value="1"/>
</dbReference>
<dbReference type="InterPro" id="IPR010918">
    <property type="entry name" value="PurM-like_C_dom"/>
</dbReference>
<dbReference type="InterPro" id="IPR016188">
    <property type="entry name" value="PurM-like_N"/>
</dbReference>
<name>A0A9W6N0G5_9HYPH</name>
<proteinExistence type="predicted"/>
<dbReference type="InterPro" id="IPR036921">
    <property type="entry name" value="PurM-like_N_sf"/>
</dbReference>
<evidence type="ECO:0000313" key="4">
    <source>
        <dbReference type="EMBL" id="GLK73151.1"/>
    </source>
</evidence>
<accession>A0A9W6N0G5</accession>
<protein>
    <submittedName>
        <fullName evidence="4">Methanogenesis marker 2 protein</fullName>
    </submittedName>
</protein>
<dbReference type="InterPro" id="IPR011413">
    <property type="entry name" value="UCP036540_AIR"/>
</dbReference>
<evidence type="ECO:0000313" key="5">
    <source>
        <dbReference type="Proteomes" id="UP001143370"/>
    </source>
</evidence>
<evidence type="ECO:0000256" key="1">
    <source>
        <dbReference type="ARBA" id="ARBA00022977"/>
    </source>
</evidence>
<evidence type="ECO:0000259" key="3">
    <source>
        <dbReference type="Pfam" id="PF02769"/>
    </source>
</evidence>
<comment type="caution">
    <text evidence="4">The sequence shown here is derived from an EMBL/GenBank/DDBJ whole genome shotgun (WGS) entry which is preliminary data.</text>
</comment>
<sequence length="348" mass="35369">MARPALSDAAFAHIISRLRSSSGLTAKADIAVAAARLGLGGQGSGAQGVVPVGDDCAAIPDGDGYLLLAIEGFMNEFVVGDPWFAGWCGVMVNLSDIAAMGGRPLAVVDAVWAKGEDGAAPVLEGLRAASARFGVPIVGGHTNLATDRGQLSVAVLGRAKKLLTSFDARPGETLIAAIDLRGRYREPFSNWEAATDAPAARLRGDLEILPMIAEAGLSRAAKDISQGGLVGTAAMLAECSGVGVEIDLASVPAPDGVDPARWLTSFPSYGYLLTATATDVPAILAAFHGRGIAAASIGTVTAGRRVVAVSGAARATIWDFGRRSLLGCGPAFPQLDEAAALAVAEEAL</sequence>
<evidence type="ECO:0000259" key="2">
    <source>
        <dbReference type="Pfam" id="PF00586"/>
    </source>
</evidence>
<reference evidence="4" key="1">
    <citation type="journal article" date="2014" name="Int. J. Syst. Evol. Microbiol.">
        <title>Complete genome sequence of Corynebacterium casei LMG S-19264T (=DSM 44701T), isolated from a smear-ripened cheese.</title>
        <authorList>
            <consortium name="US DOE Joint Genome Institute (JGI-PGF)"/>
            <person name="Walter F."/>
            <person name="Albersmeier A."/>
            <person name="Kalinowski J."/>
            <person name="Ruckert C."/>
        </authorList>
    </citation>
    <scope>NUCLEOTIDE SEQUENCE</scope>
    <source>
        <strain evidence="4">VKM B-2484</strain>
    </source>
</reference>
<dbReference type="GO" id="GO:0009228">
    <property type="term" value="P:thiamine biosynthetic process"/>
    <property type="evidence" value="ECO:0007669"/>
    <property type="project" value="UniProtKB-KW"/>
</dbReference>
<dbReference type="Pfam" id="PF00586">
    <property type="entry name" value="AIRS"/>
    <property type="match status" value="1"/>
</dbReference>
<dbReference type="Proteomes" id="UP001143370">
    <property type="component" value="Unassembled WGS sequence"/>
</dbReference>
<dbReference type="CDD" id="cd02192">
    <property type="entry name" value="PurM-like3"/>
    <property type="match status" value="1"/>
</dbReference>
<dbReference type="SUPFAM" id="SSF55326">
    <property type="entry name" value="PurM N-terminal domain-like"/>
    <property type="match status" value="1"/>
</dbReference>
<dbReference type="PANTHER" id="PTHR30270:SF0">
    <property type="entry name" value="THIAMINE-MONOPHOSPHATE KINASE"/>
    <property type="match status" value="1"/>
</dbReference>
<dbReference type="EMBL" id="BSFJ01000022">
    <property type="protein sequence ID" value="GLK73151.1"/>
    <property type="molecule type" value="Genomic_DNA"/>
</dbReference>
<dbReference type="Gene3D" id="3.90.650.10">
    <property type="entry name" value="PurM-like C-terminal domain"/>
    <property type="match status" value="1"/>
</dbReference>
<keyword evidence="5" id="KW-1185">Reference proteome</keyword>
<dbReference type="AlphaFoldDB" id="A0A9W6N0G5"/>
<reference evidence="4" key="2">
    <citation type="submission" date="2023-01" db="EMBL/GenBank/DDBJ databases">
        <authorList>
            <person name="Sun Q."/>
            <person name="Evtushenko L."/>
        </authorList>
    </citation>
    <scope>NUCLEOTIDE SEQUENCE</scope>
    <source>
        <strain evidence="4">VKM B-2484</strain>
    </source>
</reference>
<dbReference type="InterPro" id="IPR036676">
    <property type="entry name" value="PurM-like_C_sf"/>
</dbReference>
<feature type="domain" description="PurM-like C-terminal" evidence="3">
    <location>
        <begin position="210"/>
        <end position="308"/>
    </location>
</feature>
<dbReference type="GO" id="GO:0009030">
    <property type="term" value="F:thiamine-phosphate kinase activity"/>
    <property type="evidence" value="ECO:0007669"/>
    <property type="project" value="InterPro"/>
</dbReference>
<dbReference type="NCBIfam" id="TIGR04049">
    <property type="entry name" value="AIR_rel_sll0787"/>
    <property type="match status" value="1"/>
</dbReference>
<feature type="domain" description="PurM-like N-terminal" evidence="2">
    <location>
        <begin position="53"/>
        <end position="158"/>
    </location>
</feature>
<keyword evidence="1" id="KW-0784">Thiamine biosynthesis</keyword>
<dbReference type="RefSeq" id="WP_213374597.1">
    <property type="nucleotide sequence ID" value="NZ_BSFJ01000022.1"/>
</dbReference>
<dbReference type="Gene3D" id="3.30.1330.10">
    <property type="entry name" value="PurM-like, N-terminal domain"/>
    <property type="match status" value="1"/>
</dbReference>
<dbReference type="InterPro" id="IPR024030">
    <property type="entry name" value="AIR_synthase-rel_sll0787"/>
</dbReference>
<dbReference type="PANTHER" id="PTHR30270">
    <property type="entry name" value="THIAMINE-MONOPHOSPHATE KINASE"/>
    <property type="match status" value="1"/>
</dbReference>
<dbReference type="PIRSF" id="PIRSF036540">
    <property type="entry name" value="UCP036540_AIR"/>
    <property type="match status" value="1"/>
</dbReference>
<gene>
    <name evidence="4" type="ORF">GCM10017643_32670</name>
</gene>
<dbReference type="SUPFAM" id="SSF56042">
    <property type="entry name" value="PurM C-terminal domain-like"/>
    <property type="match status" value="1"/>
</dbReference>